<dbReference type="InterPro" id="IPR000515">
    <property type="entry name" value="MetI-like"/>
</dbReference>
<keyword evidence="2 7" id="KW-0813">Transport</keyword>
<evidence type="ECO:0000256" key="6">
    <source>
        <dbReference type="ARBA" id="ARBA00023136"/>
    </source>
</evidence>
<proteinExistence type="inferred from homology"/>
<feature type="domain" description="ABC transmembrane type-1" evidence="8">
    <location>
        <begin position="97"/>
        <end position="312"/>
    </location>
</feature>
<name>A0A6J4SW82_9ACTN</name>
<feature type="transmembrane region" description="Helical" evidence="7">
    <location>
        <begin position="293"/>
        <end position="315"/>
    </location>
</feature>
<feature type="transmembrane region" description="Helical" evidence="7">
    <location>
        <begin position="185"/>
        <end position="205"/>
    </location>
</feature>
<dbReference type="Pfam" id="PF19300">
    <property type="entry name" value="BPD_transp_1_N"/>
    <property type="match status" value="1"/>
</dbReference>
<organism evidence="9">
    <name type="scientific">uncultured Solirubrobacteraceae bacterium</name>
    <dbReference type="NCBI Taxonomy" id="1162706"/>
    <lineage>
        <taxon>Bacteria</taxon>
        <taxon>Bacillati</taxon>
        <taxon>Actinomycetota</taxon>
        <taxon>Thermoleophilia</taxon>
        <taxon>Solirubrobacterales</taxon>
        <taxon>Solirubrobacteraceae</taxon>
        <taxon>environmental samples</taxon>
    </lineage>
</organism>
<dbReference type="GO" id="GO:0005886">
    <property type="term" value="C:plasma membrane"/>
    <property type="evidence" value="ECO:0007669"/>
    <property type="project" value="UniProtKB-SubCell"/>
</dbReference>
<dbReference type="InterPro" id="IPR045621">
    <property type="entry name" value="BPD_transp_1_N"/>
</dbReference>
<evidence type="ECO:0000256" key="3">
    <source>
        <dbReference type="ARBA" id="ARBA00022475"/>
    </source>
</evidence>
<evidence type="ECO:0000256" key="2">
    <source>
        <dbReference type="ARBA" id="ARBA00022448"/>
    </source>
</evidence>
<keyword evidence="4 7" id="KW-0812">Transmembrane</keyword>
<accession>A0A6J4SW82</accession>
<feature type="transmembrane region" description="Helical" evidence="7">
    <location>
        <begin position="243"/>
        <end position="264"/>
    </location>
</feature>
<dbReference type="PANTHER" id="PTHR43163">
    <property type="entry name" value="DIPEPTIDE TRANSPORT SYSTEM PERMEASE PROTEIN DPPB-RELATED"/>
    <property type="match status" value="1"/>
</dbReference>
<keyword evidence="3" id="KW-1003">Cell membrane</keyword>
<dbReference type="PROSITE" id="PS50928">
    <property type="entry name" value="ABC_TM1"/>
    <property type="match status" value="1"/>
</dbReference>
<evidence type="ECO:0000256" key="7">
    <source>
        <dbReference type="RuleBase" id="RU363032"/>
    </source>
</evidence>
<dbReference type="EMBL" id="CADCVP010000244">
    <property type="protein sequence ID" value="CAA9507228.1"/>
    <property type="molecule type" value="Genomic_DNA"/>
</dbReference>
<keyword evidence="6 7" id="KW-0472">Membrane</keyword>
<protein>
    <submittedName>
        <fullName evidence="9">ABC transporter, permease protein 1 (Cluster 5, nickel/peptides/opines)</fullName>
    </submittedName>
</protein>
<comment type="similarity">
    <text evidence="7">Belongs to the binding-protein-dependent transport system permease family.</text>
</comment>
<dbReference type="SUPFAM" id="SSF161098">
    <property type="entry name" value="MetI-like"/>
    <property type="match status" value="1"/>
</dbReference>
<evidence type="ECO:0000256" key="5">
    <source>
        <dbReference type="ARBA" id="ARBA00022989"/>
    </source>
</evidence>
<gene>
    <name evidence="9" type="ORF">AVDCRST_MAG69-2274</name>
</gene>
<dbReference type="InterPro" id="IPR035906">
    <property type="entry name" value="MetI-like_sf"/>
</dbReference>
<dbReference type="Pfam" id="PF00528">
    <property type="entry name" value="BPD_transp_1"/>
    <property type="match status" value="1"/>
</dbReference>
<evidence type="ECO:0000313" key="9">
    <source>
        <dbReference type="EMBL" id="CAA9507228.1"/>
    </source>
</evidence>
<feature type="transmembrane region" description="Helical" evidence="7">
    <location>
        <begin position="133"/>
        <end position="158"/>
    </location>
</feature>
<dbReference type="AlphaFoldDB" id="A0A6J4SW82"/>
<dbReference type="GO" id="GO:0055085">
    <property type="term" value="P:transmembrane transport"/>
    <property type="evidence" value="ECO:0007669"/>
    <property type="project" value="InterPro"/>
</dbReference>
<reference evidence="9" key="1">
    <citation type="submission" date="2020-02" db="EMBL/GenBank/DDBJ databases">
        <authorList>
            <person name="Meier V. D."/>
        </authorList>
    </citation>
    <scope>NUCLEOTIDE SEQUENCE</scope>
    <source>
        <strain evidence="9">AVDCRST_MAG69</strain>
    </source>
</reference>
<dbReference type="CDD" id="cd06261">
    <property type="entry name" value="TM_PBP2"/>
    <property type="match status" value="1"/>
</dbReference>
<dbReference type="Gene3D" id="1.10.3720.10">
    <property type="entry name" value="MetI-like"/>
    <property type="match status" value="1"/>
</dbReference>
<sequence length="321" mass="35009">MARYILRRLIGMLALLVIVSGVTFVIFNVFPSTDPAVLRAGRQPTPELIERIRSDLGLDRPLHIQFAAYLADVFGHLDFGRSYQTNEDVLDMILGDLPATVSIVIGGVIVWVTAGVSIGILSAVKHRSVFDRLAIGLSLIAISAPVYWLGLVSLYLFAPDFGVFGLDFLGGQGSYVPFTESPVDWLKSLILPWLVIATTFAAVYARLLRGSLLEVLGEDYIRTARAKGLSERRVILKHAVRSAITPIVTLIGLDVGILLGGAILTETVFNIPGIGRLTYDAIVRGDLPVVQGAVLFAAFFIVIMNLLVDVVYAYLDPRVRF</sequence>
<keyword evidence="5 7" id="KW-1133">Transmembrane helix</keyword>
<dbReference type="PANTHER" id="PTHR43163:SF6">
    <property type="entry name" value="DIPEPTIDE TRANSPORT SYSTEM PERMEASE PROTEIN DPPB-RELATED"/>
    <property type="match status" value="1"/>
</dbReference>
<feature type="transmembrane region" description="Helical" evidence="7">
    <location>
        <begin position="99"/>
        <end position="121"/>
    </location>
</feature>
<comment type="subcellular location">
    <subcellularLocation>
        <location evidence="1 7">Cell membrane</location>
        <topology evidence="1 7">Multi-pass membrane protein</topology>
    </subcellularLocation>
</comment>
<evidence type="ECO:0000256" key="4">
    <source>
        <dbReference type="ARBA" id="ARBA00022692"/>
    </source>
</evidence>
<evidence type="ECO:0000259" key="8">
    <source>
        <dbReference type="PROSITE" id="PS50928"/>
    </source>
</evidence>
<feature type="transmembrane region" description="Helical" evidence="7">
    <location>
        <begin position="12"/>
        <end position="30"/>
    </location>
</feature>
<evidence type="ECO:0000256" key="1">
    <source>
        <dbReference type="ARBA" id="ARBA00004651"/>
    </source>
</evidence>